<name>A0A840UPJ0_9FIRM</name>
<evidence type="ECO:0000313" key="1">
    <source>
        <dbReference type="EMBL" id="MBB5336122.1"/>
    </source>
</evidence>
<dbReference type="AlphaFoldDB" id="A0A840UPJ0"/>
<organism evidence="1 2">
    <name type="scientific">Pectinatus brassicae</name>
    <dbReference type="NCBI Taxonomy" id="862415"/>
    <lineage>
        <taxon>Bacteria</taxon>
        <taxon>Bacillati</taxon>
        <taxon>Bacillota</taxon>
        <taxon>Negativicutes</taxon>
        <taxon>Selenomonadales</taxon>
        <taxon>Selenomonadaceae</taxon>
        <taxon>Pectinatus</taxon>
    </lineage>
</organism>
<dbReference type="InterPro" id="IPR026325">
    <property type="entry name" value="DUF932"/>
</dbReference>
<dbReference type="EMBL" id="JACHFH010000013">
    <property type="protein sequence ID" value="MBB5336122.1"/>
    <property type="molecule type" value="Genomic_DNA"/>
</dbReference>
<keyword evidence="2" id="KW-1185">Reference proteome</keyword>
<evidence type="ECO:0000313" key="2">
    <source>
        <dbReference type="Proteomes" id="UP000559117"/>
    </source>
</evidence>
<dbReference type="Proteomes" id="UP000559117">
    <property type="component" value="Unassembled WGS sequence"/>
</dbReference>
<reference evidence="1 2" key="1">
    <citation type="submission" date="2020-08" db="EMBL/GenBank/DDBJ databases">
        <title>Genomic Encyclopedia of Type Strains, Phase IV (KMG-IV): sequencing the most valuable type-strain genomes for metagenomic binning, comparative biology and taxonomic classification.</title>
        <authorList>
            <person name="Goeker M."/>
        </authorList>
    </citation>
    <scope>NUCLEOTIDE SEQUENCE [LARGE SCALE GENOMIC DNA]</scope>
    <source>
        <strain evidence="1 2">DSM 24661</strain>
    </source>
</reference>
<gene>
    <name evidence="1" type="ORF">HNR32_001266</name>
</gene>
<protein>
    <recommendedName>
        <fullName evidence="3">DUF932 domain-containing protein</fullName>
    </recommendedName>
</protein>
<proteinExistence type="predicted"/>
<sequence>MKTGRNIEELGKELLRQREIRKDYVADTRYLTVVTDEYGQSNMQIDLNGDMVHLTLNDLAHSQIANRLQIPLKYYNKMRKENPILLDMNINGWFRKTPEKRMVRTLDNKVRAFLSDRYRRLDNLELATTVLPIIQEIKGAQIISCDVTETNMYLKVINKRLKAEVAVNDVVQAGFVISNSEVGLGSLKVEPLIYRLVCKNGLIAKDYTQKKYHVGRQIDTMDAAYEIYSDETLKADDKAFFMKVEDTVRTAVDETKFNLIVEKFRDSKRQSTGSDPIKTVEILADKYTLNKNEEASILRHFIMANDNSAFGLINAVTRASQDVEDYNRATDLERIGGELLALPNSNKILTLPNRSNMIDITSQVELA</sequence>
<evidence type="ECO:0008006" key="3">
    <source>
        <dbReference type="Google" id="ProtNLM"/>
    </source>
</evidence>
<dbReference type="Pfam" id="PF06067">
    <property type="entry name" value="DUF932"/>
    <property type="match status" value="1"/>
</dbReference>
<accession>A0A840UPJ0</accession>
<dbReference type="RefSeq" id="WP_183860779.1">
    <property type="nucleotide sequence ID" value="NZ_JACHFH010000013.1"/>
</dbReference>
<comment type="caution">
    <text evidence="1">The sequence shown here is derived from an EMBL/GenBank/DDBJ whole genome shotgun (WGS) entry which is preliminary data.</text>
</comment>